<gene>
    <name evidence="5" type="ORF">SAMN05444390_106140</name>
</gene>
<proteinExistence type="predicted"/>
<dbReference type="OrthoDB" id="7263823at2"/>
<dbReference type="SUPFAM" id="SSF51206">
    <property type="entry name" value="cAMP-binding domain-like"/>
    <property type="match status" value="1"/>
</dbReference>
<dbReference type="SMART" id="SM00419">
    <property type="entry name" value="HTH_CRP"/>
    <property type="match status" value="1"/>
</dbReference>
<dbReference type="Proteomes" id="UP000236745">
    <property type="component" value="Unassembled WGS sequence"/>
</dbReference>
<evidence type="ECO:0000256" key="3">
    <source>
        <dbReference type="ARBA" id="ARBA00023163"/>
    </source>
</evidence>
<dbReference type="PANTHER" id="PTHR24567">
    <property type="entry name" value="CRP FAMILY TRANSCRIPTIONAL REGULATORY PROTEIN"/>
    <property type="match status" value="1"/>
</dbReference>
<dbReference type="EMBL" id="FNVQ01000006">
    <property type="protein sequence ID" value="SEG84477.1"/>
    <property type="molecule type" value="Genomic_DNA"/>
</dbReference>
<evidence type="ECO:0000313" key="6">
    <source>
        <dbReference type="Proteomes" id="UP000236745"/>
    </source>
</evidence>
<dbReference type="Pfam" id="PF13545">
    <property type="entry name" value="HTH_Crp_2"/>
    <property type="match status" value="1"/>
</dbReference>
<reference evidence="5 6" key="1">
    <citation type="submission" date="2016-10" db="EMBL/GenBank/DDBJ databases">
        <authorList>
            <person name="de Groot N.N."/>
        </authorList>
    </citation>
    <scope>NUCLEOTIDE SEQUENCE [LARGE SCALE GENOMIC DNA]</scope>
    <source>
        <strain evidence="5 6">DSM 22012</strain>
    </source>
</reference>
<dbReference type="GO" id="GO:0005829">
    <property type="term" value="C:cytosol"/>
    <property type="evidence" value="ECO:0007669"/>
    <property type="project" value="TreeGrafter"/>
</dbReference>
<accession>A0A1H6DG78</accession>
<keyword evidence="2" id="KW-0238">DNA-binding</keyword>
<dbReference type="Gene3D" id="2.60.120.10">
    <property type="entry name" value="Jelly Rolls"/>
    <property type="match status" value="1"/>
</dbReference>
<dbReference type="InterPro" id="IPR036388">
    <property type="entry name" value="WH-like_DNA-bd_sf"/>
</dbReference>
<dbReference type="RefSeq" id="WP_104005380.1">
    <property type="nucleotide sequence ID" value="NZ_FNVQ01000006.1"/>
</dbReference>
<dbReference type="SUPFAM" id="SSF46785">
    <property type="entry name" value="Winged helix' DNA-binding domain"/>
    <property type="match status" value="1"/>
</dbReference>
<protein>
    <submittedName>
        <fullName evidence="5">cAMP-binding domain of CRP or a regulatory subunit of cAMP-dependent protein kinases</fullName>
    </submittedName>
</protein>
<sequence>MNTWTGNLQQGRRDRFDTGALISAPHNTNNRVFVIEQGRARVCLVGGAKEQTLRYLKVGSLFVTHTPTWIEAVEPSTILSWPMSELRDLIIRQPDMAIVALREIGGIVSTCLEVIEDLAFRSVESRLARYLLTKHRESGAVPFTLCDSTERLATLLGTSRQTLSTIINRMERENLIQRTGRRSYQVLDSETLTLTTDDLSAG</sequence>
<dbReference type="InterPro" id="IPR014710">
    <property type="entry name" value="RmlC-like_jellyroll"/>
</dbReference>
<dbReference type="InterPro" id="IPR018490">
    <property type="entry name" value="cNMP-bd_dom_sf"/>
</dbReference>
<feature type="domain" description="HTH crp-type" evidence="4">
    <location>
        <begin position="121"/>
        <end position="190"/>
    </location>
</feature>
<dbReference type="AlphaFoldDB" id="A0A1H6DG78"/>
<keyword evidence="1" id="KW-0805">Transcription regulation</keyword>
<evidence type="ECO:0000313" key="5">
    <source>
        <dbReference type="EMBL" id="SEG84477.1"/>
    </source>
</evidence>
<dbReference type="InterPro" id="IPR012318">
    <property type="entry name" value="HTH_CRP"/>
</dbReference>
<dbReference type="GO" id="GO:0003700">
    <property type="term" value="F:DNA-binding transcription factor activity"/>
    <property type="evidence" value="ECO:0007669"/>
    <property type="project" value="TreeGrafter"/>
</dbReference>
<keyword evidence="3" id="KW-0804">Transcription</keyword>
<evidence type="ECO:0000256" key="2">
    <source>
        <dbReference type="ARBA" id="ARBA00023125"/>
    </source>
</evidence>
<evidence type="ECO:0000259" key="4">
    <source>
        <dbReference type="PROSITE" id="PS51063"/>
    </source>
</evidence>
<dbReference type="GO" id="GO:0016301">
    <property type="term" value="F:kinase activity"/>
    <property type="evidence" value="ECO:0007669"/>
    <property type="project" value="UniProtKB-KW"/>
</dbReference>
<name>A0A1H6DG78_9GAMM</name>
<dbReference type="PANTHER" id="PTHR24567:SF74">
    <property type="entry name" value="HTH-TYPE TRANSCRIPTIONAL REGULATOR ARCR"/>
    <property type="match status" value="1"/>
</dbReference>
<dbReference type="InterPro" id="IPR050397">
    <property type="entry name" value="Env_Response_Regulators"/>
</dbReference>
<keyword evidence="6" id="KW-1185">Reference proteome</keyword>
<dbReference type="GO" id="GO:0003677">
    <property type="term" value="F:DNA binding"/>
    <property type="evidence" value="ECO:0007669"/>
    <property type="project" value="UniProtKB-KW"/>
</dbReference>
<organism evidence="5 6">
    <name type="scientific">Marinobacterium lutimaris</name>
    <dbReference type="NCBI Taxonomy" id="568106"/>
    <lineage>
        <taxon>Bacteria</taxon>
        <taxon>Pseudomonadati</taxon>
        <taxon>Pseudomonadota</taxon>
        <taxon>Gammaproteobacteria</taxon>
        <taxon>Oceanospirillales</taxon>
        <taxon>Oceanospirillaceae</taxon>
        <taxon>Marinobacterium</taxon>
    </lineage>
</organism>
<keyword evidence="5" id="KW-0808">Transferase</keyword>
<dbReference type="InterPro" id="IPR036390">
    <property type="entry name" value="WH_DNA-bd_sf"/>
</dbReference>
<dbReference type="PROSITE" id="PS51063">
    <property type="entry name" value="HTH_CRP_2"/>
    <property type="match status" value="1"/>
</dbReference>
<dbReference type="Gene3D" id="1.10.10.10">
    <property type="entry name" value="Winged helix-like DNA-binding domain superfamily/Winged helix DNA-binding domain"/>
    <property type="match status" value="1"/>
</dbReference>
<keyword evidence="5" id="KW-0418">Kinase</keyword>
<evidence type="ECO:0000256" key="1">
    <source>
        <dbReference type="ARBA" id="ARBA00023015"/>
    </source>
</evidence>